<proteinExistence type="predicted"/>
<dbReference type="AlphaFoldDB" id="A0A0E9WM03"/>
<name>A0A0E9WM03_ANGAN</name>
<reference evidence="2" key="1">
    <citation type="submission" date="2014-11" db="EMBL/GenBank/DDBJ databases">
        <authorList>
            <person name="Amaro Gonzalez C."/>
        </authorList>
    </citation>
    <scope>NUCLEOTIDE SEQUENCE</scope>
</reference>
<feature type="region of interest" description="Disordered" evidence="1">
    <location>
        <begin position="1"/>
        <end position="34"/>
    </location>
</feature>
<accession>A0A0E9WM03</accession>
<dbReference type="EMBL" id="GBXM01017266">
    <property type="protein sequence ID" value="JAH91311.1"/>
    <property type="molecule type" value="Transcribed_RNA"/>
</dbReference>
<evidence type="ECO:0000313" key="2">
    <source>
        <dbReference type="EMBL" id="JAH91311.1"/>
    </source>
</evidence>
<sequence length="77" mass="7471">MIVAEGPDRTRTTATPAAAGAEAAGGGEVRATGAQTAGPGRIALTVLATAATRDDAVTAEAVGTAEKCLGDEGSFRL</sequence>
<organism evidence="2">
    <name type="scientific">Anguilla anguilla</name>
    <name type="common">European freshwater eel</name>
    <name type="synonym">Muraena anguilla</name>
    <dbReference type="NCBI Taxonomy" id="7936"/>
    <lineage>
        <taxon>Eukaryota</taxon>
        <taxon>Metazoa</taxon>
        <taxon>Chordata</taxon>
        <taxon>Craniata</taxon>
        <taxon>Vertebrata</taxon>
        <taxon>Euteleostomi</taxon>
        <taxon>Actinopterygii</taxon>
        <taxon>Neopterygii</taxon>
        <taxon>Teleostei</taxon>
        <taxon>Anguilliformes</taxon>
        <taxon>Anguillidae</taxon>
        <taxon>Anguilla</taxon>
    </lineage>
</organism>
<feature type="compositionally biased region" description="Low complexity" evidence="1">
    <location>
        <begin position="12"/>
        <end position="22"/>
    </location>
</feature>
<feature type="compositionally biased region" description="Basic and acidic residues" evidence="1">
    <location>
        <begin position="1"/>
        <end position="11"/>
    </location>
</feature>
<protein>
    <submittedName>
        <fullName evidence="2">Uncharacterized protein</fullName>
    </submittedName>
</protein>
<reference evidence="2" key="2">
    <citation type="journal article" date="2015" name="Fish Shellfish Immunol.">
        <title>Early steps in the European eel (Anguilla anguilla)-Vibrio vulnificus interaction in the gills: Role of the RtxA13 toxin.</title>
        <authorList>
            <person name="Callol A."/>
            <person name="Pajuelo D."/>
            <person name="Ebbesson L."/>
            <person name="Teles M."/>
            <person name="MacKenzie S."/>
            <person name="Amaro C."/>
        </authorList>
    </citation>
    <scope>NUCLEOTIDE SEQUENCE</scope>
</reference>
<evidence type="ECO:0000256" key="1">
    <source>
        <dbReference type="SAM" id="MobiDB-lite"/>
    </source>
</evidence>